<evidence type="ECO:0000313" key="2">
    <source>
        <dbReference type="EMBL" id="GAQ26017.1"/>
    </source>
</evidence>
<feature type="domain" description="Beta-lactamase class A catalytic" evidence="1">
    <location>
        <begin position="20"/>
        <end position="232"/>
    </location>
</feature>
<dbReference type="STRING" id="224999.GCA_001485475_02055"/>
<evidence type="ECO:0000313" key="3">
    <source>
        <dbReference type="Proteomes" id="UP000062160"/>
    </source>
</evidence>
<dbReference type="Gene3D" id="3.40.710.10">
    <property type="entry name" value="DD-peptidase/beta-lactamase superfamily"/>
    <property type="match status" value="1"/>
</dbReference>
<organism evidence="2">
    <name type="scientific">Tepidanaerobacter syntrophicus</name>
    <dbReference type="NCBI Taxonomy" id="224999"/>
    <lineage>
        <taxon>Bacteria</taxon>
        <taxon>Bacillati</taxon>
        <taxon>Bacillota</taxon>
        <taxon>Clostridia</taxon>
        <taxon>Thermosediminibacterales</taxon>
        <taxon>Tepidanaerobacteraceae</taxon>
        <taxon>Tepidanaerobacter</taxon>
    </lineage>
</organism>
<dbReference type="OrthoDB" id="9775096at2"/>
<dbReference type="InterPro" id="IPR012338">
    <property type="entry name" value="Beta-lactam/transpept-like"/>
</dbReference>
<sequence>MLIETVQDLIKDVDGVCSVVIDSTWSDEKIFINEDKIMSSASIIKLWILWKLYAESERRDIDLKKKIIPLKDENKTTGAGVLQYMNSGLNLSLHDYATLMITLSDNTATNILIDYLGMESINQEIKKLGMPNTCLQRKMMDMKARSCGKDNLTSAKDIYDFFVKLLKGHDISAQSRNEMIDMLLCQQFNDRLSLYLPEDIQFAHKTGGLFGIEHDAGIFFINDTKVIIVVMMSNLKNNADGLKVHNALGAAVYNYFLNQ</sequence>
<dbReference type="AlphaFoldDB" id="A0A0U9HQ47"/>
<dbReference type="EMBL" id="DF977003">
    <property type="protein sequence ID" value="GAQ26017.1"/>
    <property type="molecule type" value="Genomic_DNA"/>
</dbReference>
<keyword evidence="3" id="KW-1185">Reference proteome</keyword>
<reference evidence="2" key="1">
    <citation type="journal article" date="2016" name="Genome Announc.">
        <title>Draft Genome Sequence of the Syntrophic Lactate-Degrading Bacterium Tepidanaerobacter syntrophicus JLT.</title>
        <authorList>
            <person name="Matsuura N."/>
            <person name="Ohashi A."/>
            <person name="Tourlousse D.M."/>
            <person name="Sekiguchi Y."/>
        </authorList>
    </citation>
    <scope>NUCLEOTIDE SEQUENCE [LARGE SCALE GENOMIC DNA]</scope>
    <source>
        <strain evidence="2">JL</strain>
    </source>
</reference>
<dbReference type="GO" id="GO:0030655">
    <property type="term" value="P:beta-lactam antibiotic catabolic process"/>
    <property type="evidence" value="ECO:0007669"/>
    <property type="project" value="InterPro"/>
</dbReference>
<dbReference type="Pfam" id="PF13354">
    <property type="entry name" value="Beta-lactamase2"/>
    <property type="match status" value="1"/>
</dbReference>
<evidence type="ECO:0000259" key="1">
    <source>
        <dbReference type="Pfam" id="PF13354"/>
    </source>
</evidence>
<dbReference type="GO" id="GO:0008800">
    <property type="term" value="F:beta-lactamase activity"/>
    <property type="evidence" value="ECO:0007669"/>
    <property type="project" value="InterPro"/>
</dbReference>
<dbReference type="Proteomes" id="UP000062160">
    <property type="component" value="Unassembled WGS sequence"/>
</dbReference>
<dbReference type="GO" id="GO:0046677">
    <property type="term" value="P:response to antibiotic"/>
    <property type="evidence" value="ECO:0007669"/>
    <property type="project" value="InterPro"/>
</dbReference>
<gene>
    <name evidence="2" type="ORF">TSYNT_9271</name>
</gene>
<dbReference type="PANTHER" id="PTHR35333">
    <property type="entry name" value="BETA-LACTAMASE"/>
    <property type="match status" value="1"/>
</dbReference>
<proteinExistence type="predicted"/>
<dbReference type="SUPFAM" id="SSF56601">
    <property type="entry name" value="beta-lactamase/transpeptidase-like"/>
    <property type="match status" value="1"/>
</dbReference>
<dbReference type="PANTHER" id="PTHR35333:SF3">
    <property type="entry name" value="BETA-LACTAMASE-TYPE TRANSPEPTIDASE FOLD CONTAINING PROTEIN"/>
    <property type="match status" value="1"/>
</dbReference>
<name>A0A0U9HQ47_9FIRM</name>
<dbReference type="InterPro" id="IPR045155">
    <property type="entry name" value="Beta-lactam_cat"/>
</dbReference>
<dbReference type="RefSeq" id="WP_059033735.1">
    <property type="nucleotide sequence ID" value="NZ_BSDN01000007.1"/>
</dbReference>
<accession>A0A0U9HQ47</accession>
<protein>
    <submittedName>
        <fullName evidence="2">Beta-lactamase class A</fullName>
    </submittedName>
</protein>
<dbReference type="InterPro" id="IPR000871">
    <property type="entry name" value="Beta-lactam_class-A"/>
</dbReference>